<dbReference type="InterPro" id="IPR051222">
    <property type="entry name" value="PPR/CCM1_RNA-binding"/>
</dbReference>
<sequence length="582" mass="65422">MLCLLILLVCSGETTDAFLSQHSSTSVTTTSRTCNNYNSGIIPQQTTSLRSTTSPLKQSASPSAAPSSFKSLKEFNLTLEKMAEKCGSLHEPVIIRAAECQDLWEIEVRKAKKDNKNLQPDIISFRSTLNAWSQCTQSLVRSRRNRKTLPETPKNSKLTVEVYTPLDAAKRATSLLLAYPEPDLVAYNIVMDAWSKSRVPEAPEAVERLLKRMRDAETVQPNTYTYNLLIDAWANSNRDNSLEKVLQIYRHMENLSKDSKTNDVTPSIRTINAILHAYARKSAQFTSQNNQEGYDQAAKCAAEAYDLLQETKKRFDETGDTNWQPDMATYTSVMDVHSRCATYKTTKIAGQLLEELKQLHLKTGNQRHKPNFRTYTTLVTAWSRTKSEESPQRVEAIMKEMAKCGENPNSRTYTAAIQCWSRARDPLKAKRVLKLLMEMRGEYKKTKSEHLRPTTITYNTAIDACARCQGSADQKTESLKIAFAILKTIEMDDELNADGVTYSTLIRSLGFLMPTGDERNNVAKAVFEKAKNAGLVELTTLKNLSLAVDAKTLKIAMDGNVDQNGNADYTNIPYAWRKNGNK</sequence>
<feature type="chain" id="PRO_5009193255" description="Pentacotripeptide-repeat region of PRORP domain-containing protein" evidence="3">
    <location>
        <begin position="18"/>
        <end position="582"/>
    </location>
</feature>
<evidence type="ECO:0000313" key="5">
    <source>
        <dbReference type="Proteomes" id="UP000095751"/>
    </source>
</evidence>
<dbReference type="InterPro" id="IPR011990">
    <property type="entry name" value="TPR-like_helical_dom_sf"/>
</dbReference>
<dbReference type="Gene3D" id="1.25.40.10">
    <property type="entry name" value="Tetratricopeptide repeat domain"/>
    <property type="match status" value="3"/>
</dbReference>
<reference evidence="4 5" key="1">
    <citation type="submission" date="2016-09" db="EMBL/GenBank/DDBJ databases">
        <title>Extensive genetic diversity and differential bi-allelic expression allows diatom success in the polar Southern Ocean.</title>
        <authorList>
            <consortium name="DOE Joint Genome Institute"/>
            <person name="Mock T."/>
            <person name="Otillar R.P."/>
            <person name="Strauss J."/>
            <person name="Dupont C."/>
            <person name="Frickenhaus S."/>
            <person name="Maumus F."/>
            <person name="Mcmullan M."/>
            <person name="Sanges R."/>
            <person name="Schmutz J."/>
            <person name="Toseland A."/>
            <person name="Valas R."/>
            <person name="Veluchamy A."/>
            <person name="Ward B.J."/>
            <person name="Allen A."/>
            <person name="Barry K."/>
            <person name="Falciatore A."/>
            <person name="Ferrante M."/>
            <person name="Fortunato A.E."/>
            <person name="Gloeckner G."/>
            <person name="Gruber A."/>
            <person name="Hipkin R."/>
            <person name="Janech M."/>
            <person name="Kroth P."/>
            <person name="Leese F."/>
            <person name="Lindquist E."/>
            <person name="Lyon B.R."/>
            <person name="Martin J."/>
            <person name="Mayer C."/>
            <person name="Parker M."/>
            <person name="Quesneville H."/>
            <person name="Raymond J."/>
            <person name="Uhlig C."/>
            <person name="Valentin K.U."/>
            <person name="Worden A.Z."/>
            <person name="Armbrust E.V."/>
            <person name="Bowler C."/>
            <person name="Green B."/>
            <person name="Moulton V."/>
            <person name="Van Oosterhout C."/>
            <person name="Grigoriev I."/>
        </authorList>
    </citation>
    <scope>NUCLEOTIDE SEQUENCE [LARGE SCALE GENOMIC DNA]</scope>
    <source>
        <strain evidence="4 5">CCMP1102</strain>
    </source>
</reference>
<dbReference type="PANTHER" id="PTHR47942">
    <property type="entry name" value="TETRATRICOPEPTIDE REPEAT (TPR)-LIKE SUPERFAMILY PROTEIN-RELATED"/>
    <property type="match status" value="1"/>
</dbReference>
<dbReference type="Proteomes" id="UP000095751">
    <property type="component" value="Unassembled WGS sequence"/>
</dbReference>
<keyword evidence="1" id="KW-0677">Repeat</keyword>
<keyword evidence="3" id="KW-0732">Signal</keyword>
<keyword evidence="5" id="KW-1185">Reference proteome</keyword>
<evidence type="ECO:0008006" key="6">
    <source>
        <dbReference type="Google" id="ProtNLM"/>
    </source>
</evidence>
<dbReference type="AlphaFoldDB" id="A0A1E7FKZ1"/>
<dbReference type="InParanoid" id="A0A1E7FKZ1"/>
<organism evidence="4 5">
    <name type="scientific">Fragilariopsis cylindrus CCMP1102</name>
    <dbReference type="NCBI Taxonomy" id="635003"/>
    <lineage>
        <taxon>Eukaryota</taxon>
        <taxon>Sar</taxon>
        <taxon>Stramenopiles</taxon>
        <taxon>Ochrophyta</taxon>
        <taxon>Bacillariophyta</taxon>
        <taxon>Bacillariophyceae</taxon>
        <taxon>Bacillariophycidae</taxon>
        <taxon>Bacillariales</taxon>
        <taxon>Bacillariaceae</taxon>
        <taxon>Fragilariopsis</taxon>
    </lineage>
</organism>
<feature type="compositionally biased region" description="Low complexity" evidence="2">
    <location>
        <begin position="54"/>
        <end position="67"/>
    </location>
</feature>
<name>A0A1E7FKZ1_9STRA</name>
<dbReference type="OrthoDB" id="822380at2759"/>
<evidence type="ECO:0000256" key="3">
    <source>
        <dbReference type="SAM" id="SignalP"/>
    </source>
</evidence>
<feature type="region of interest" description="Disordered" evidence="2">
    <location>
        <begin position="48"/>
        <end position="67"/>
    </location>
</feature>
<gene>
    <name evidence="4" type="ORF">FRACYDRAFT_183355</name>
</gene>
<dbReference type="InterPro" id="IPR002885">
    <property type="entry name" value="PPR_rpt"/>
</dbReference>
<dbReference type="KEGG" id="fcy:FRACYDRAFT_183355"/>
<accession>A0A1E7FKZ1</accession>
<proteinExistence type="predicted"/>
<evidence type="ECO:0000256" key="2">
    <source>
        <dbReference type="SAM" id="MobiDB-lite"/>
    </source>
</evidence>
<dbReference type="PANTHER" id="PTHR47942:SF63">
    <property type="entry name" value="PENTATRICOPEPTIDE REPEAT-CONTAINING PROTEIN"/>
    <property type="match status" value="1"/>
</dbReference>
<protein>
    <recommendedName>
        <fullName evidence="6">Pentacotripeptide-repeat region of PRORP domain-containing protein</fullName>
    </recommendedName>
</protein>
<evidence type="ECO:0000256" key="1">
    <source>
        <dbReference type="ARBA" id="ARBA00022737"/>
    </source>
</evidence>
<dbReference type="EMBL" id="KV784356">
    <property type="protein sequence ID" value="OEU18816.1"/>
    <property type="molecule type" value="Genomic_DNA"/>
</dbReference>
<dbReference type="Pfam" id="PF13812">
    <property type="entry name" value="PPR_3"/>
    <property type="match status" value="2"/>
</dbReference>
<feature type="signal peptide" evidence="3">
    <location>
        <begin position="1"/>
        <end position="17"/>
    </location>
</feature>
<evidence type="ECO:0000313" key="4">
    <source>
        <dbReference type="EMBL" id="OEU18816.1"/>
    </source>
</evidence>